<organism evidence="2 3">
    <name type="scientific">Cucurbita argyrosperma subsp. sororia</name>
    <dbReference type="NCBI Taxonomy" id="37648"/>
    <lineage>
        <taxon>Eukaryota</taxon>
        <taxon>Viridiplantae</taxon>
        <taxon>Streptophyta</taxon>
        <taxon>Embryophyta</taxon>
        <taxon>Tracheophyta</taxon>
        <taxon>Spermatophyta</taxon>
        <taxon>Magnoliopsida</taxon>
        <taxon>eudicotyledons</taxon>
        <taxon>Gunneridae</taxon>
        <taxon>Pentapetalae</taxon>
        <taxon>rosids</taxon>
        <taxon>fabids</taxon>
        <taxon>Cucurbitales</taxon>
        <taxon>Cucurbitaceae</taxon>
        <taxon>Cucurbiteae</taxon>
        <taxon>Cucurbita</taxon>
    </lineage>
</organism>
<evidence type="ECO:0000313" key="3">
    <source>
        <dbReference type="Proteomes" id="UP000685013"/>
    </source>
</evidence>
<accession>A0AAV6MBZ6</accession>
<evidence type="ECO:0000313" key="2">
    <source>
        <dbReference type="EMBL" id="KAG6579048.1"/>
    </source>
</evidence>
<evidence type="ECO:0000256" key="1">
    <source>
        <dbReference type="SAM" id="MobiDB-lite"/>
    </source>
</evidence>
<sequence length="93" mass="9914">MNGIKPKSSNIRKPKPNNLDWPSPVGTGTIKALTCALAGSLPSNCEISSLCCLSLFRSTSDNFNFGLGLLSSRPPQFPLLNLIPTGRCLVIDP</sequence>
<reference evidence="2 3" key="1">
    <citation type="journal article" date="2021" name="Hortic Res">
        <title>The domestication of Cucurbita argyrosperma as revealed by the genome of its wild relative.</title>
        <authorList>
            <person name="Barrera-Redondo J."/>
            <person name="Sanchez-de la Vega G."/>
            <person name="Aguirre-Liguori J.A."/>
            <person name="Castellanos-Morales G."/>
            <person name="Gutierrez-Guerrero Y.T."/>
            <person name="Aguirre-Dugua X."/>
            <person name="Aguirre-Planter E."/>
            <person name="Tenaillon M.I."/>
            <person name="Lira-Saade R."/>
            <person name="Eguiarte L.E."/>
        </authorList>
    </citation>
    <scope>NUCLEOTIDE SEQUENCE [LARGE SCALE GENOMIC DNA]</scope>
    <source>
        <strain evidence="2">JBR-2021</strain>
    </source>
</reference>
<feature type="non-terminal residue" evidence="2">
    <location>
        <position position="1"/>
    </location>
</feature>
<dbReference type="AlphaFoldDB" id="A0AAV6MBZ6"/>
<comment type="caution">
    <text evidence="2">The sequence shown here is derived from an EMBL/GenBank/DDBJ whole genome shotgun (WGS) entry which is preliminary data.</text>
</comment>
<gene>
    <name evidence="2" type="ORF">SDJN03_23496</name>
</gene>
<dbReference type="Proteomes" id="UP000685013">
    <property type="component" value="Chromosome 15"/>
</dbReference>
<dbReference type="EMBL" id="JAGKQH010000015">
    <property type="protein sequence ID" value="KAG6579048.1"/>
    <property type="molecule type" value="Genomic_DNA"/>
</dbReference>
<protein>
    <submittedName>
        <fullName evidence="2">Uncharacterized protein</fullName>
    </submittedName>
</protein>
<name>A0AAV6MBZ6_9ROSI</name>
<feature type="region of interest" description="Disordered" evidence="1">
    <location>
        <begin position="1"/>
        <end position="24"/>
    </location>
</feature>
<keyword evidence="3" id="KW-1185">Reference proteome</keyword>
<proteinExistence type="predicted"/>